<comment type="function">
    <text evidence="1">Part of the ABC transporter complex LptBFG involved in the translocation of lipopolysaccharide (LPS) from the inner membrane to the outer membrane.</text>
</comment>
<keyword evidence="11" id="KW-1185">Reference proteome</keyword>
<dbReference type="Proteomes" id="UP000223759">
    <property type="component" value="Unassembled WGS sequence"/>
</dbReference>
<dbReference type="PANTHER" id="PTHR33529">
    <property type="entry name" value="SLR0882 PROTEIN-RELATED"/>
    <property type="match status" value="1"/>
</dbReference>
<dbReference type="InterPro" id="IPR030923">
    <property type="entry name" value="LptG"/>
</dbReference>
<keyword evidence="7 9" id="KW-0472">Membrane</keyword>
<proteinExistence type="inferred from homology"/>
<evidence type="ECO:0000256" key="5">
    <source>
        <dbReference type="ARBA" id="ARBA00022692"/>
    </source>
</evidence>
<evidence type="ECO:0000256" key="1">
    <source>
        <dbReference type="ARBA" id="ARBA00002265"/>
    </source>
</evidence>
<dbReference type="NCBIfam" id="TIGR04408">
    <property type="entry name" value="LptG_lptG"/>
    <property type="match status" value="1"/>
</dbReference>
<protein>
    <submittedName>
        <fullName evidence="10">Lipopolysaccharide export system permease protein</fullName>
    </submittedName>
</protein>
<reference evidence="10 11" key="1">
    <citation type="submission" date="2017-01" db="EMBL/GenBank/DDBJ databases">
        <authorList>
            <person name="Mah S.A."/>
            <person name="Swanson W.J."/>
            <person name="Moy G.W."/>
            <person name="Vacquier V.D."/>
        </authorList>
    </citation>
    <scope>NUCLEOTIDE SEQUENCE [LARGE SCALE GENOMIC DNA]</scope>
    <source>
        <strain evidence="10 11">M9</strain>
    </source>
</reference>
<evidence type="ECO:0000256" key="9">
    <source>
        <dbReference type="SAM" id="Phobius"/>
    </source>
</evidence>
<keyword evidence="4" id="KW-1003">Cell membrane</keyword>
<dbReference type="RefSeq" id="WP_076756088.1">
    <property type="nucleotide sequence ID" value="NZ_CP023018.1"/>
</dbReference>
<comment type="similarity">
    <text evidence="3">Belongs to the LptF/LptG family.</text>
</comment>
<evidence type="ECO:0000256" key="7">
    <source>
        <dbReference type="ARBA" id="ARBA00023136"/>
    </source>
</evidence>
<evidence type="ECO:0000256" key="6">
    <source>
        <dbReference type="ARBA" id="ARBA00022989"/>
    </source>
</evidence>
<organism evidence="10 11">
    <name type="scientific">Ectothiorhodosinus mongolicus</name>
    <dbReference type="NCBI Taxonomy" id="233100"/>
    <lineage>
        <taxon>Bacteria</taxon>
        <taxon>Pseudomonadati</taxon>
        <taxon>Pseudomonadota</taxon>
        <taxon>Gammaproteobacteria</taxon>
        <taxon>Chromatiales</taxon>
        <taxon>Ectothiorhodospiraceae</taxon>
        <taxon>Ectothiorhodosinus</taxon>
    </lineage>
</organism>
<dbReference type="PANTHER" id="PTHR33529:SF2">
    <property type="entry name" value="LIPOPOLYSACCHARIDE EXPORT SYSTEM PERMEASE PROTEIN LPTG"/>
    <property type="match status" value="1"/>
</dbReference>
<name>A0A1R3W4C7_9GAMM</name>
<evidence type="ECO:0000313" key="11">
    <source>
        <dbReference type="Proteomes" id="UP000223759"/>
    </source>
</evidence>
<dbReference type="Pfam" id="PF03739">
    <property type="entry name" value="LptF_LptG"/>
    <property type="match status" value="1"/>
</dbReference>
<feature type="transmembrane region" description="Helical" evidence="9">
    <location>
        <begin position="330"/>
        <end position="348"/>
    </location>
</feature>
<accession>A0A1R3W4C7</accession>
<feature type="transmembrane region" description="Helical" evidence="9">
    <location>
        <begin position="60"/>
        <end position="80"/>
    </location>
</feature>
<comment type="subcellular location">
    <subcellularLocation>
        <location evidence="2">Cell membrane</location>
        <topology evidence="2">Multi-pass membrane protein</topology>
    </subcellularLocation>
</comment>
<dbReference type="STRING" id="233100.SAMN05216526_1686"/>
<evidence type="ECO:0000256" key="2">
    <source>
        <dbReference type="ARBA" id="ARBA00004651"/>
    </source>
</evidence>
<dbReference type="EMBL" id="FTPK01000003">
    <property type="protein sequence ID" value="SIT72587.1"/>
    <property type="molecule type" value="Genomic_DNA"/>
</dbReference>
<dbReference type="InterPro" id="IPR005495">
    <property type="entry name" value="LptG/LptF_permease"/>
</dbReference>
<keyword evidence="6 9" id="KW-1133">Transmembrane helix</keyword>
<keyword evidence="5 9" id="KW-0812">Transmembrane</keyword>
<feature type="transmembrane region" description="Helical" evidence="9">
    <location>
        <begin position="301"/>
        <end position="318"/>
    </location>
</feature>
<evidence type="ECO:0000256" key="3">
    <source>
        <dbReference type="ARBA" id="ARBA00007725"/>
    </source>
</evidence>
<dbReference type="GO" id="GO:0015920">
    <property type="term" value="P:lipopolysaccharide transport"/>
    <property type="evidence" value="ECO:0007669"/>
    <property type="project" value="TreeGrafter"/>
</dbReference>
<evidence type="ECO:0000256" key="4">
    <source>
        <dbReference type="ARBA" id="ARBA00022475"/>
    </source>
</evidence>
<dbReference type="OrthoDB" id="9776227at2"/>
<evidence type="ECO:0000313" key="10">
    <source>
        <dbReference type="EMBL" id="SIT72587.1"/>
    </source>
</evidence>
<dbReference type="GO" id="GO:0055085">
    <property type="term" value="P:transmembrane transport"/>
    <property type="evidence" value="ECO:0007669"/>
    <property type="project" value="InterPro"/>
</dbReference>
<evidence type="ECO:0000256" key="8">
    <source>
        <dbReference type="ARBA" id="ARBA00026081"/>
    </source>
</evidence>
<feature type="transmembrane region" description="Helical" evidence="9">
    <location>
        <begin position="101"/>
        <end position="121"/>
    </location>
</feature>
<gene>
    <name evidence="10" type="ORF">SAMN05216526_1686</name>
</gene>
<sequence>MSILNRYLTMQIIGGALLALLVLLALDVAATLINEMEQMSETYGWLQVLTYTLLTIPGRLYLLFPPAVLIGALLSLGAVAENSELTAMRSAGLSIGQISRNTLTAGMILMLIAVFLGEVVAPASERQAQQLRTFGVAGQVHLGGTGLWARDEQKYIHVRRILPDLHLRDVRVYTFDRQQLVESVQIRDAFNRGASGWEMQGLVRSSISTTGVLTARVDQEIWPRLLAPELFDVIVVEPSQMSGLALWRYISYLRVNQLESSVYELALWGRIATPMSSLVMLLLALPFIFGPLRAGGTGQRLFVGMLLGIGFHLVNQTLAHGGLIWGLPPALSATLPMLIFLAFALWGLSRVR</sequence>
<feature type="transmembrane region" description="Helical" evidence="9">
    <location>
        <begin position="267"/>
        <end position="289"/>
    </location>
</feature>
<dbReference type="GO" id="GO:0043190">
    <property type="term" value="C:ATP-binding cassette (ABC) transporter complex"/>
    <property type="evidence" value="ECO:0007669"/>
    <property type="project" value="InterPro"/>
</dbReference>
<dbReference type="AlphaFoldDB" id="A0A1R3W4C7"/>
<comment type="subunit">
    <text evidence="8">Component of the lipopolysaccharide transport and assembly complex. The LptBFG transporter is composed of two ATP-binding proteins (LptB) and two transmembrane proteins (LptF and LptG).</text>
</comment>